<dbReference type="EMBL" id="BDSA01000001">
    <property type="protein sequence ID" value="GBE58939.1"/>
    <property type="molecule type" value="Genomic_DNA"/>
</dbReference>
<dbReference type="RefSeq" id="XP_028865182.1">
    <property type="nucleotide sequence ID" value="XM_029009349.1"/>
</dbReference>
<evidence type="ECO:0000313" key="2">
    <source>
        <dbReference type="EMBL" id="GBE58939.1"/>
    </source>
</evidence>
<dbReference type="VEuPathDB" id="PiroplasmaDB:BOVATA_004320"/>
<proteinExistence type="predicted"/>
<accession>A0A2H6K7L1</accession>
<reference evidence="2 3" key="1">
    <citation type="journal article" date="2017" name="BMC Genomics">
        <title>Whole-genome assembly of Babesia ovata and comparative genomics between closely related pathogens.</title>
        <authorList>
            <person name="Yamagishi J."/>
            <person name="Asada M."/>
            <person name="Hakimi H."/>
            <person name="Tanaka T.Q."/>
            <person name="Sugimoto C."/>
            <person name="Kawazu S."/>
        </authorList>
    </citation>
    <scope>NUCLEOTIDE SEQUENCE [LARGE SCALE GENOMIC DNA]</scope>
    <source>
        <strain evidence="2 3">Miyake</strain>
    </source>
</reference>
<gene>
    <name evidence="2" type="ORF">BOVATA_004320</name>
</gene>
<comment type="caution">
    <text evidence="2">The sequence shown here is derived from an EMBL/GenBank/DDBJ whole genome shotgun (WGS) entry which is preliminary data.</text>
</comment>
<dbReference type="GeneID" id="39872709"/>
<evidence type="ECO:0000256" key="1">
    <source>
        <dbReference type="SAM" id="MobiDB-lite"/>
    </source>
</evidence>
<name>A0A2H6K7L1_9APIC</name>
<keyword evidence="3" id="KW-1185">Reference proteome</keyword>
<dbReference type="GO" id="GO:0006508">
    <property type="term" value="P:proteolysis"/>
    <property type="evidence" value="ECO:0007669"/>
    <property type="project" value="UniProtKB-KW"/>
</dbReference>
<evidence type="ECO:0000313" key="3">
    <source>
        <dbReference type="Proteomes" id="UP000236319"/>
    </source>
</evidence>
<keyword evidence="2" id="KW-0378">Hydrolase</keyword>
<dbReference type="Proteomes" id="UP000236319">
    <property type="component" value="Unassembled WGS sequence"/>
</dbReference>
<feature type="region of interest" description="Disordered" evidence="1">
    <location>
        <begin position="78"/>
        <end position="113"/>
    </location>
</feature>
<keyword evidence="2" id="KW-0645">Protease</keyword>
<dbReference type="GO" id="GO:0008233">
    <property type="term" value="F:peptidase activity"/>
    <property type="evidence" value="ECO:0007669"/>
    <property type="project" value="UniProtKB-KW"/>
</dbReference>
<dbReference type="AlphaFoldDB" id="A0A2H6K7L1"/>
<protein>
    <submittedName>
        <fullName evidence="2">Secreted subtilisin-like serine protease, putative</fullName>
    </submittedName>
</protein>
<organism evidence="2 3">
    <name type="scientific">Babesia ovata</name>
    <dbReference type="NCBI Taxonomy" id="189622"/>
    <lineage>
        <taxon>Eukaryota</taxon>
        <taxon>Sar</taxon>
        <taxon>Alveolata</taxon>
        <taxon>Apicomplexa</taxon>
        <taxon>Aconoidasida</taxon>
        <taxon>Piroplasmida</taxon>
        <taxon>Babesiidae</taxon>
        <taxon>Babesia</taxon>
    </lineage>
</organism>
<sequence length="113" mass="12196">MSSQKEVGHVEVTAPLRYELSQQTHSATGVDLLRDGANSRRGLAERGATNLTGITEGRRHTRCRWSAKLSDAARERCAGTGAEGRRAGSVQRCRATGAENRSCGGSGRRRKTE</sequence>